<dbReference type="EMBL" id="JADIMO010000004">
    <property type="protein sequence ID" value="MBO8444090.1"/>
    <property type="molecule type" value="Genomic_DNA"/>
</dbReference>
<dbReference type="GO" id="GO:0030976">
    <property type="term" value="F:thiamine pyrophosphate binding"/>
    <property type="evidence" value="ECO:0007669"/>
    <property type="project" value="UniProtKB-UniRule"/>
</dbReference>
<dbReference type="CDD" id="cd07033">
    <property type="entry name" value="TPP_PYR_DXS_TK_like"/>
    <property type="match status" value="1"/>
</dbReference>
<dbReference type="CDD" id="cd02007">
    <property type="entry name" value="TPP_DXS"/>
    <property type="match status" value="1"/>
</dbReference>
<comment type="pathway">
    <text evidence="1 10">Metabolic intermediate biosynthesis; 1-deoxy-D-xylulose 5-phosphate biosynthesis; 1-deoxy-D-xylulose 5-phosphate from D-glyceraldehyde 3-phosphate and pyruvate: step 1/1.</text>
</comment>
<proteinExistence type="inferred from homology"/>
<evidence type="ECO:0000259" key="11">
    <source>
        <dbReference type="SMART" id="SM00861"/>
    </source>
</evidence>
<dbReference type="NCBIfam" id="TIGR00204">
    <property type="entry name" value="dxs"/>
    <property type="match status" value="1"/>
</dbReference>
<organism evidence="12 13">
    <name type="scientific">Candidatus Cryptobacteroides merdavium</name>
    <dbReference type="NCBI Taxonomy" id="2840769"/>
    <lineage>
        <taxon>Bacteria</taxon>
        <taxon>Pseudomonadati</taxon>
        <taxon>Bacteroidota</taxon>
        <taxon>Bacteroidia</taxon>
        <taxon>Bacteroidales</taxon>
        <taxon>Candidatus Cryptobacteroides</taxon>
    </lineage>
</organism>
<feature type="binding site" evidence="10">
    <location>
        <position position="175"/>
    </location>
    <ligand>
        <name>thiamine diphosphate</name>
        <dbReference type="ChEBI" id="CHEBI:58937"/>
    </ligand>
</feature>
<keyword evidence="9 10" id="KW-0414">Isoprene biosynthesis</keyword>
<dbReference type="Pfam" id="PF02779">
    <property type="entry name" value="Transket_pyr"/>
    <property type="match status" value="1"/>
</dbReference>
<dbReference type="InterPro" id="IPR029061">
    <property type="entry name" value="THDP-binding"/>
</dbReference>
<dbReference type="InterPro" id="IPR033248">
    <property type="entry name" value="Transketolase_C"/>
</dbReference>
<dbReference type="InterPro" id="IPR005477">
    <property type="entry name" value="Dxylulose-5-P_synthase"/>
</dbReference>
<dbReference type="Pfam" id="PF02780">
    <property type="entry name" value="Transketolase_C"/>
    <property type="match status" value="1"/>
</dbReference>
<dbReference type="GO" id="GO:0019288">
    <property type="term" value="P:isopentenyl diphosphate biosynthetic process, methylerythritol 4-phosphate pathway"/>
    <property type="evidence" value="ECO:0007669"/>
    <property type="project" value="TreeGrafter"/>
</dbReference>
<dbReference type="EC" id="2.2.1.7" evidence="10"/>
<dbReference type="GO" id="GO:0008661">
    <property type="term" value="F:1-deoxy-D-xylulose-5-phosphate synthase activity"/>
    <property type="evidence" value="ECO:0007669"/>
    <property type="project" value="UniProtKB-UniRule"/>
</dbReference>
<dbReference type="NCBIfam" id="NF003933">
    <property type="entry name" value="PRK05444.2-2"/>
    <property type="match status" value="1"/>
</dbReference>
<keyword evidence="4 10" id="KW-0808">Transferase</keyword>
<keyword evidence="6 10" id="KW-0460">Magnesium</keyword>
<evidence type="ECO:0000313" key="13">
    <source>
        <dbReference type="Proteomes" id="UP000823619"/>
    </source>
</evidence>
<protein>
    <recommendedName>
        <fullName evidence="10">1-deoxy-D-xylulose-5-phosphate synthase</fullName>
        <ecNumber evidence="10">2.2.1.7</ecNumber>
    </recommendedName>
    <alternativeName>
        <fullName evidence="10">1-deoxyxylulose-5-phosphate synthase</fullName>
        <shortName evidence="10">DXP synthase</shortName>
        <shortName evidence="10">DXPS</shortName>
    </alternativeName>
</protein>
<evidence type="ECO:0000313" key="12">
    <source>
        <dbReference type="EMBL" id="MBO8444090.1"/>
    </source>
</evidence>
<evidence type="ECO:0000256" key="4">
    <source>
        <dbReference type="ARBA" id="ARBA00022679"/>
    </source>
</evidence>
<dbReference type="HAMAP" id="MF_00315">
    <property type="entry name" value="DXP_synth"/>
    <property type="match status" value="1"/>
</dbReference>
<dbReference type="GO" id="GO:0005829">
    <property type="term" value="C:cytosol"/>
    <property type="evidence" value="ECO:0007669"/>
    <property type="project" value="TreeGrafter"/>
</dbReference>
<feature type="binding site" evidence="10">
    <location>
        <begin position="147"/>
        <end position="148"/>
    </location>
    <ligand>
        <name>thiamine diphosphate</name>
        <dbReference type="ChEBI" id="CHEBI:58937"/>
    </ligand>
</feature>
<evidence type="ECO:0000256" key="10">
    <source>
        <dbReference type="HAMAP-Rule" id="MF_00315"/>
    </source>
</evidence>
<dbReference type="InterPro" id="IPR020826">
    <property type="entry name" value="Transketolase_BS"/>
</dbReference>
<dbReference type="GO" id="GO:0016114">
    <property type="term" value="P:terpenoid biosynthetic process"/>
    <property type="evidence" value="ECO:0007669"/>
    <property type="project" value="UniProtKB-UniRule"/>
</dbReference>
<gene>
    <name evidence="10" type="primary">dxs</name>
    <name evidence="12" type="ORF">IAC23_00090</name>
</gene>
<evidence type="ECO:0000256" key="6">
    <source>
        <dbReference type="ARBA" id="ARBA00022842"/>
    </source>
</evidence>
<evidence type="ECO:0000256" key="2">
    <source>
        <dbReference type="ARBA" id="ARBA00011081"/>
    </source>
</evidence>
<dbReference type="GO" id="GO:0000287">
    <property type="term" value="F:magnesium ion binding"/>
    <property type="evidence" value="ECO:0007669"/>
    <property type="project" value="UniProtKB-UniRule"/>
</dbReference>
<feature type="binding site" evidence="10">
    <location>
        <position position="367"/>
    </location>
    <ligand>
        <name>thiamine diphosphate</name>
        <dbReference type="ChEBI" id="CHEBI:58937"/>
    </ligand>
</feature>
<keyword evidence="7 10" id="KW-0784">Thiamine biosynthesis</keyword>
<evidence type="ECO:0000256" key="8">
    <source>
        <dbReference type="ARBA" id="ARBA00023052"/>
    </source>
</evidence>
<dbReference type="Gene3D" id="3.40.50.920">
    <property type="match status" value="1"/>
</dbReference>
<comment type="similarity">
    <text evidence="2 10">Belongs to the transketolase family. DXPS subfamily.</text>
</comment>
<reference evidence="12" key="2">
    <citation type="journal article" date="2021" name="PeerJ">
        <title>Extensive microbial diversity within the chicken gut microbiome revealed by metagenomics and culture.</title>
        <authorList>
            <person name="Gilroy R."/>
            <person name="Ravi A."/>
            <person name="Getino M."/>
            <person name="Pursley I."/>
            <person name="Horton D.L."/>
            <person name="Alikhan N.F."/>
            <person name="Baker D."/>
            <person name="Gharbi K."/>
            <person name="Hall N."/>
            <person name="Watson M."/>
            <person name="Adriaenssens E.M."/>
            <person name="Foster-Nyarko E."/>
            <person name="Jarju S."/>
            <person name="Secka A."/>
            <person name="Antonio M."/>
            <person name="Oren A."/>
            <person name="Chaudhuri R.R."/>
            <person name="La Ragione R."/>
            <person name="Hildebrand F."/>
            <person name="Pallen M.J."/>
        </authorList>
    </citation>
    <scope>NUCLEOTIDE SEQUENCE</scope>
    <source>
        <strain evidence="12">D5-748</strain>
    </source>
</reference>
<comment type="function">
    <text evidence="10">Catalyzes the acyloin condensation reaction between C atoms 2 and 3 of pyruvate and glyceraldehyde 3-phosphate to yield 1-deoxy-D-xylulose-5-phosphate (DXP).</text>
</comment>
<evidence type="ECO:0000256" key="1">
    <source>
        <dbReference type="ARBA" id="ARBA00004980"/>
    </source>
</evidence>
<dbReference type="PROSITE" id="PS00802">
    <property type="entry name" value="TRANSKETOLASE_2"/>
    <property type="match status" value="1"/>
</dbReference>
<comment type="caution">
    <text evidence="12">The sequence shown here is derived from an EMBL/GenBank/DDBJ whole genome shotgun (WGS) entry which is preliminary data.</text>
</comment>
<keyword evidence="5 10" id="KW-0479">Metal-binding</keyword>
<dbReference type="Proteomes" id="UP000823619">
    <property type="component" value="Unassembled WGS sequence"/>
</dbReference>
<feature type="binding site" evidence="10">
    <location>
        <position position="74"/>
    </location>
    <ligand>
        <name>thiamine diphosphate</name>
        <dbReference type="ChEBI" id="CHEBI:58937"/>
    </ligand>
</feature>
<evidence type="ECO:0000256" key="7">
    <source>
        <dbReference type="ARBA" id="ARBA00022977"/>
    </source>
</evidence>
<feature type="binding site" evidence="10">
    <location>
        <position position="284"/>
    </location>
    <ligand>
        <name>thiamine diphosphate</name>
        <dbReference type="ChEBI" id="CHEBI:58937"/>
    </ligand>
</feature>
<sequence>MYRLLDKVNTPADIRNFSLEDLKELCAEIRDYMIGCCATNPGHLGSSLGAVELIVGLHYVYNTPDDNIVFDVGHQAYAHKILTGRKELFRKNRKKDGISGFTKRTESEYDVFGAGHSSTSISAALGLAKASEFRRDGKKTVALIGDGALSGGLAFEGLNNAGSSKTDILVIINDNNISIDKNIGAIHEHLLRLTTDPTYNKIKKHVWDKIGDGTIRKMMQKFVVNTKSNIVSASGGDLFEAMGFRYFGPIDGNDIGQVTDTLQRLKDMKGPRILHTITTKGKGYPPAEEDQTIWHAPGMFDPVTGKRIAPTHHGASRYQDVFGEVLLELARKDSRIVGVTPAMASGCGMNLLAKEIPERFFDVGIAEEHAVTFSAGLAAGGMKPFCNIYSSFSQRAYDQIIHDVALQKLGVVLCFDRSGLVGEDGATHHGNFDIAAYRSIPDTIIAVPKDETELKDMMYTASLTGTGPFIIRYPRGYGEGRAWRDEEFKVIRVGSSELLMNGSNVAVLCAGPLANRALEAAQKCRGEHSWNPYIYNIRYIKPIDTEMLDNVLEKCSSIITVEDGCLAGGLYGAVTEYAASKKKSIRISGIGIPDRFIGQGTQSELREECGLDKTHIYQVIIEEMKEVLKKDQKVLESKN</sequence>
<comment type="subunit">
    <text evidence="3 10">Homodimer.</text>
</comment>
<evidence type="ECO:0000256" key="3">
    <source>
        <dbReference type="ARBA" id="ARBA00011738"/>
    </source>
</evidence>
<dbReference type="FunFam" id="3.40.50.970:FF:000005">
    <property type="entry name" value="1-deoxy-D-xylulose-5-phosphate synthase"/>
    <property type="match status" value="1"/>
</dbReference>
<dbReference type="PANTHER" id="PTHR43322">
    <property type="entry name" value="1-D-DEOXYXYLULOSE 5-PHOSPHATE SYNTHASE-RELATED"/>
    <property type="match status" value="1"/>
</dbReference>
<dbReference type="GO" id="GO:0009228">
    <property type="term" value="P:thiamine biosynthetic process"/>
    <property type="evidence" value="ECO:0007669"/>
    <property type="project" value="UniProtKB-UniRule"/>
</dbReference>
<dbReference type="SUPFAM" id="SSF52922">
    <property type="entry name" value="TK C-terminal domain-like"/>
    <property type="match status" value="1"/>
</dbReference>
<feature type="domain" description="Transketolase-like pyrimidine-binding" evidence="11">
    <location>
        <begin position="316"/>
        <end position="481"/>
    </location>
</feature>
<name>A0A9D9H7M1_9BACT</name>
<dbReference type="InterPro" id="IPR009014">
    <property type="entry name" value="Transketo_C/PFOR_II"/>
</dbReference>
<comment type="cofactor">
    <cofactor evidence="10">
        <name>thiamine diphosphate</name>
        <dbReference type="ChEBI" id="CHEBI:58937"/>
    </cofactor>
    <text evidence="10">Binds 1 thiamine pyrophosphate per subunit.</text>
</comment>
<dbReference type="SUPFAM" id="SSF52518">
    <property type="entry name" value="Thiamin diphosphate-binding fold (THDP-binding)"/>
    <property type="match status" value="2"/>
</dbReference>
<comment type="catalytic activity">
    <reaction evidence="10">
        <text>D-glyceraldehyde 3-phosphate + pyruvate + H(+) = 1-deoxy-D-xylulose 5-phosphate + CO2</text>
        <dbReference type="Rhea" id="RHEA:12605"/>
        <dbReference type="ChEBI" id="CHEBI:15361"/>
        <dbReference type="ChEBI" id="CHEBI:15378"/>
        <dbReference type="ChEBI" id="CHEBI:16526"/>
        <dbReference type="ChEBI" id="CHEBI:57792"/>
        <dbReference type="ChEBI" id="CHEBI:59776"/>
        <dbReference type="EC" id="2.2.1.7"/>
    </reaction>
</comment>
<comment type="cofactor">
    <cofactor evidence="10">
        <name>Mg(2+)</name>
        <dbReference type="ChEBI" id="CHEBI:18420"/>
    </cofactor>
    <text evidence="10">Binds 1 Mg(2+) ion per subunit.</text>
</comment>
<feature type="binding site" evidence="10">
    <location>
        <begin position="115"/>
        <end position="117"/>
    </location>
    <ligand>
        <name>thiamine diphosphate</name>
        <dbReference type="ChEBI" id="CHEBI:58937"/>
    </ligand>
</feature>
<dbReference type="Pfam" id="PF13292">
    <property type="entry name" value="DXP_synthase_N"/>
    <property type="match status" value="1"/>
</dbReference>
<evidence type="ECO:0000256" key="5">
    <source>
        <dbReference type="ARBA" id="ARBA00022723"/>
    </source>
</evidence>
<accession>A0A9D9H7M1</accession>
<dbReference type="Gene3D" id="3.40.50.970">
    <property type="match status" value="2"/>
</dbReference>
<evidence type="ECO:0000256" key="9">
    <source>
        <dbReference type="ARBA" id="ARBA00023229"/>
    </source>
</evidence>
<feature type="binding site" evidence="10">
    <location>
        <position position="146"/>
    </location>
    <ligand>
        <name>Mg(2+)</name>
        <dbReference type="ChEBI" id="CHEBI:18420"/>
    </ligand>
</feature>
<dbReference type="PANTHER" id="PTHR43322:SF5">
    <property type="entry name" value="1-DEOXY-D-XYLULOSE-5-PHOSPHATE SYNTHASE, CHLOROPLASTIC"/>
    <property type="match status" value="1"/>
</dbReference>
<feature type="binding site" evidence="10">
    <location>
        <position position="175"/>
    </location>
    <ligand>
        <name>Mg(2+)</name>
        <dbReference type="ChEBI" id="CHEBI:18420"/>
    </ligand>
</feature>
<dbReference type="AlphaFoldDB" id="A0A9D9H7M1"/>
<keyword evidence="8 10" id="KW-0786">Thiamine pyrophosphate</keyword>
<dbReference type="InterPro" id="IPR005475">
    <property type="entry name" value="Transketolase-like_Pyr-bd"/>
</dbReference>
<reference evidence="12" key="1">
    <citation type="submission" date="2020-10" db="EMBL/GenBank/DDBJ databases">
        <authorList>
            <person name="Gilroy R."/>
        </authorList>
    </citation>
    <scope>NUCLEOTIDE SEQUENCE</scope>
    <source>
        <strain evidence="12">D5-748</strain>
    </source>
</reference>
<dbReference type="SMART" id="SM00861">
    <property type="entry name" value="Transket_pyr"/>
    <property type="match status" value="1"/>
</dbReference>